<evidence type="ECO:0000259" key="10">
    <source>
        <dbReference type="Pfam" id="PF00696"/>
    </source>
</evidence>
<dbReference type="GO" id="GO:0003991">
    <property type="term" value="F:acetylglutamate kinase activity"/>
    <property type="evidence" value="ECO:0007669"/>
    <property type="project" value="UniProtKB-UniRule"/>
</dbReference>
<keyword evidence="12" id="KW-1185">Reference proteome</keyword>
<evidence type="ECO:0000313" key="12">
    <source>
        <dbReference type="Proteomes" id="UP000199695"/>
    </source>
</evidence>
<feature type="site" description="Transition state stabilizer" evidence="9">
    <location>
        <position position="215"/>
    </location>
</feature>
<comment type="pathway">
    <text evidence="1 9">Amino-acid biosynthesis; L-arginine biosynthesis; N(2)-acetyl-L-ornithine from L-glutamate: step 2/4.</text>
</comment>
<organism evidence="11 12">
    <name type="scientific">Lihuaxuella thermophila</name>
    <dbReference type="NCBI Taxonomy" id="1173111"/>
    <lineage>
        <taxon>Bacteria</taxon>
        <taxon>Bacillati</taxon>
        <taxon>Bacillota</taxon>
        <taxon>Bacilli</taxon>
        <taxon>Bacillales</taxon>
        <taxon>Thermoactinomycetaceae</taxon>
        <taxon>Lihuaxuella</taxon>
    </lineage>
</organism>
<dbReference type="Proteomes" id="UP000199695">
    <property type="component" value="Unassembled WGS sequence"/>
</dbReference>
<keyword evidence="5 9" id="KW-0547">Nucleotide-binding</keyword>
<keyword evidence="3 9" id="KW-0028">Amino-acid biosynthesis</keyword>
<dbReference type="Pfam" id="PF00696">
    <property type="entry name" value="AA_kinase"/>
    <property type="match status" value="1"/>
</dbReference>
<dbReference type="Gene3D" id="3.40.1160.10">
    <property type="entry name" value="Acetylglutamate kinase-like"/>
    <property type="match status" value="1"/>
</dbReference>
<sequence>MKQTVVIKLGGSVMHQLHPTFFTDCVEWMRKNISPVMIHGGGPMISEWMGKLGKTPRFVEGRRVTDEETLSIVEMVLAGRVNKQIVTRFASLGASALGLSGVDLQLLQVKPQNPELGYVGEVIQVNGKAIFGLLDQGWIPVIATLGTDREGQHYNVNADEAAGAIARAIGAKELILVTDVDGIRTGDGHVLSEATPGMVEHYIQTGVITGGMIPKVRSGIRCLEGSVDVVRIVNGTKPHPLSAATGGTRLIKEEVGNRVTLSQLSSS</sequence>
<keyword evidence="4 9" id="KW-0808">Transferase</keyword>
<evidence type="ECO:0000313" key="11">
    <source>
        <dbReference type="EMBL" id="SEM78111.1"/>
    </source>
</evidence>
<feature type="binding site" evidence="9">
    <location>
        <position position="155"/>
    </location>
    <ligand>
        <name>substrate</name>
    </ligand>
</feature>
<keyword evidence="9" id="KW-0963">Cytoplasm</keyword>
<feature type="site" description="Transition state stabilizer" evidence="9">
    <location>
        <position position="8"/>
    </location>
</feature>
<dbReference type="UniPathway" id="UPA00068">
    <property type="reaction ID" value="UER00107"/>
</dbReference>
<evidence type="ECO:0000256" key="2">
    <source>
        <dbReference type="ARBA" id="ARBA00022571"/>
    </source>
</evidence>
<dbReference type="PANTHER" id="PTHR23342:SF0">
    <property type="entry name" value="N-ACETYLGLUTAMATE SYNTHASE, MITOCHONDRIAL"/>
    <property type="match status" value="1"/>
</dbReference>
<evidence type="ECO:0000256" key="7">
    <source>
        <dbReference type="ARBA" id="ARBA00022840"/>
    </source>
</evidence>
<feature type="binding site" evidence="9">
    <location>
        <position position="63"/>
    </location>
    <ligand>
        <name>substrate</name>
    </ligand>
</feature>
<evidence type="ECO:0000256" key="5">
    <source>
        <dbReference type="ARBA" id="ARBA00022741"/>
    </source>
</evidence>
<dbReference type="SUPFAM" id="SSF53633">
    <property type="entry name" value="Carbamate kinase-like"/>
    <property type="match status" value="1"/>
</dbReference>
<comment type="function">
    <text evidence="9">Catalyzes the ATP-dependent phosphorylation of N-acetyl-L-glutamate.</text>
</comment>
<comment type="subcellular location">
    <subcellularLocation>
        <location evidence="9">Cytoplasm</location>
    </subcellularLocation>
</comment>
<dbReference type="HAMAP" id="MF_00082">
    <property type="entry name" value="ArgB"/>
    <property type="match status" value="1"/>
</dbReference>
<dbReference type="InterPro" id="IPR037528">
    <property type="entry name" value="ArgB"/>
</dbReference>
<keyword evidence="6 9" id="KW-0418">Kinase</keyword>
<comment type="catalytic activity">
    <reaction evidence="8 9">
        <text>N-acetyl-L-glutamate + ATP = N-acetyl-L-glutamyl 5-phosphate + ADP</text>
        <dbReference type="Rhea" id="RHEA:14629"/>
        <dbReference type="ChEBI" id="CHEBI:30616"/>
        <dbReference type="ChEBI" id="CHEBI:44337"/>
        <dbReference type="ChEBI" id="CHEBI:57936"/>
        <dbReference type="ChEBI" id="CHEBI:456216"/>
        <dbReference type="EC" id="2.7.2.8"/>
    </reaction>
</comment>
<dbReference type="GO" id="GO:0005737">
    <property type="term" value="C:cytoplasm"/>
    <property type="evidence" value="ECO:0007669"/>
    <property type="project" value="UniProtKB-SubCell"/>
</dbReference>
<dbReference type="GO" id="GO:0005524">
    <property type="term" value="F:ATP binding"/>
    <property type="evidence" value="ECO:0007669"/>
    <property type="project" value="UniProtKB-UniRule"/>
</dbReference>
<dbReference type="EC" id="2.7.2.8" evidence="9"/>
<evidence type="ECO:0000256" key="9">
    <source>
        <dbReference type="HAMAP-Rule" id="MF_00082"/>
    </source>
</evidence>
<feature type="domain" description="Aspartate/glutamate/uridylate kinase" evidence="10">
    <location>
        <begin position="4"/>
        <end position="234"/>
    </location>
</feature>
<dbReference type="InterPro" id="IPR001048">
    <property type="entry name" value="Asp/Glu/Uridylate_kinase"/>
</dbReference>
<evidence type="ECO:0000256" key="4">
    <source>
        <dbReference type="ARBA" id="ARBA00022679"/>
    </source>
</evidence>
<evidence type="ECO:0000256" key="3">
    <source>
        <dbReference type="ARBA" id="ARBA00022605"/>
    </source>
</evidence>
<dbReference type="STRING" id="1173111.SAMN05444955_10214"/>
<dbReference type="InterPro" id="IPR001057">
    <property type="entry name" value="Glu/AcGlu_kinase"/>
</dbReference>
<evidence type="ECO:0000256" key="8">
    <source>
        <dbReference type="ARBA" id="ARBA00048141"/>
    </source>
</evidence>
<dbReference type="NCBIfam" id="TIGR00761">
    <property type="entry name" value="argB"/>
    <property type="match status" value="1"/>
</dbReference>
<dbReference type="PANTHER" id="PTHR23342">
    <property type="entry name" value="N-ACETYLGLUTAMATE SYNTHASE"/>
    <property type="match status" value="1"/>
</dbReference>
<dbReference type="PIRSF" id="PIRSF000728">
    <property type="entry name" value="NAGK"/>
    <property type="match status" value="1"/>
</dbReference>
<dbReference type="InterPro" id="IPR036393">
    <property type="entry name" value="AceGlu_kinase-like_sf"/>
</dbReference>
<gene>
    <name evidence="9" type="primary">argB</name>
    <name evidence="11" type="ORF">SAMN05444955_10214</name>
</gene>
<dbReference type="FunFam" id="3.40.1160.10:FF:000004">
    <property type="entry name" value="Acetylglutamate kinase"/>
    <property type="match status" value="1"/>
</dbReference>
<dbReference type="CDD" id="cd04238">
    <property type="entry name" value="AAK_NAGK-like"/>
    <property type="match status" value="1"/>
</dbReference>
<protein>
    <recommendedName>
        <fullName evidence="9">Acetylglutamate kinase</fullName>
        <ecNumber evidence="9">2.7.2.8</ecNumber>
    </recommendedName>
    <alternativeName>
        <fullName evidence="9">N-acetyl-L-glutamate 5-phosphotransferase</fullName>
    </alternativeName>
    <alternativeName>
        <fullName evidence="9">NAG kinase</fullName>
        <shortName evidence="9">NAGK</shortName>
    </alternativeName>
</protein>
<proteinExistence type="inferred from homology"/>
<comment type="similarity">
    <text evidence="9">Belongs to the acetylglutamate kinase family. ArgB subfamily.</text>
</comment>
<name>A0A1H8B5B8_9BACL</name>
<dbReference type="GO" id="GO:0042450">
    <property type="term" value="P:L-arginine biosynthetic process via ornithine"/>
    <property type="evidence" value="ECO:0007669"/>
    <property type="project" value="UniProtKB-UniRule"/>
</dbReference>
<dbReference type="InterPro" id="IPR004662">
    <property type="entry name" value="AcgluKinase_fam"/>
</dbReference>
<keyword evidence="2 9" id="KW-0055">Arginine biosynthesis</keyword>
<reference evidence="11 12" key="1">
    <citation type="submission" date="2016-10" db="EMBL/GenBank/DDBJ databases">
        <authorList>
            <person name="de Groot N.N."/>
        </authorList>
    </citation>
    <scope>NUCLEOTIDE SEQUENCE [LARGE SCALE GENOMIC DNA]</scope>
    <source>
        <strain evidence="11 12">DSM 46701</strain>
    </source>
</reference>
<dbReference type="EMBL" id="FOCQ01000002">
    <property type="protein sequence ID" value="SEM78111.1"/>
    <property type="molecule type" value="Genomic_DNA"/>
</dbReference>
<dbReference type="RefSeq" id="WP_244527407.1">
    <property type="nucleotide sequence ID" value="NZ_FOCQ01000002.1"/>
</dbReference>
<dbReference type="PRINTS" id="PR00474">
    <property type="entry name" value="GLU5KINASE"/>
</dbReference>
<keyword evidence="7 9" id="KW-0067">ATP-binding</keyword>
<evidence type="ECO:0000256" key="6">
    <source>
        <dbReference type="ARBA" id="ARBA00022777"/>
    </source>
</evidence>
<feature type="binding site" evidence="9">
    <location>
        <begin position="41"/>
        <end position="42"/>
    </location>
    <ligand>
        <name>substrate</name>
    </ligand>
</feature>
<accession>A0A1H8B5B8</accession>
<evidence type="ECO:0000256" key="1">
    <source>
        <dbReference type="ARBA" id="ARBA00004828"/>
    </source>
</evidence>
<dbReference type="AlphaFoldDB" id="A0A1H8B5B8"/>